<dbReference type="SUPFAM" id="SSF51430">
    <property type="entry name" value="NAD(P)-linked oxidoreductase"/>
    <property type="match status" value="1"/>
</dbReference>
<dbReference type="PANTHER" id="PTHR43312">
    <property type="entry name" value="D-THREO-ALDOSE 1-DEHYDROGENASE"/>
    <property type="match status" value="1"/>
</dbReference>
<protein>
    <recommendedName>
        <fullName evidence="1">NADP-dependent oxidoreductase domain-containing protein</fullName>
    </recommendedName>
</protein>
<gene>
    <name evidence="2" type="ORF">METZ01_LOCUS268536</name>
</gene>
<accession>A0A382JWG5</accession>
<dbReference type="PANTHER" id="PTHR43312:SF1">
    <property type="entry name" value="NADP-DEPENDENT OXIDOREDUCTASE DOMAIN-CONTAINING PROTEIN"/>
    <property type="match status" value="1"/>
</dbReference>
<reference evidence="2" key="1">
    <citation type="submission" date="2018-05" db="EMBL/GenBank/DDBJ databases">
        <authorList>
            <person name="Lanie J.A."/>
            <person name="Ng W.-L."/>
            <person name="Kazmierczak K.M."/>
            <person name="Andrzejewski T.M."/>
            <person name="Davidsen T.M."/>
            <person name="Wayne K.J."/>
            <person name="Tettelin H."/>
            <person name="Glass J.I."/>
            <person name="Rusch D."/>
            <person name="Podicherti R."/>
            <person name="Tsui H.-C.T."/>
            <person name="Winkler M.E."/>
        </authorList>
    </citation>
    <scope>NUCLEOTIDE SEQUENCE</scope>
</reference>
<dbReference type="InterPro" id="IPR006311">
    <property type="entry name" value="TAT_signal"/>
</dbReference>
<name>A0A382JWG5_9ZZZZ</name>
<dbReference type="PROSITE" id="PS51318">
    <property type="entry name" value="TAT"/>
    <property type="match status" value="1"/>
</dbReference>
<sequence length="331" mass="36986">MSPYDEGEMVLQRRKFLKVATGSVVGTGLGLQLPRDLQSVAHEIDLRDHEIPKRKLGQTGEMVTIIGLGGAHISMGPASKDESMALQIVHRAIEHGINFFDNAHSYGDGRSEVLMGKALKGHREKIFLMSKSDKRNAKAAQAELDLSLKRLSTDYLDLWQFHNVTSVENTEQIFFKDGAMEVALKAKESGKVRYIGVTGHRDPAAHLRAIELYDFDTVQMPLNVVDRHYLSFEKQVLGKLVEKDIGVLAMKSLAMGEIAKQKVFKVEDALRYVWSLPVSVLISGCDSPEVLDQNVASSKMFQPISVDERVDILDRTEVHKGTGVERYKRNI</sequence>
<dbReference type="EMBL" id="UINC01076473">
    <property type="protein sequence ID" value="SVC15682.1"/>
    <property type="molecule type" value="Genomic_DNA"/>
</dbReference>
<dbReference type="Pfam" id="PF00248">
    <property type="entry name" value="Aldo_ket_red"/>
    <property type="match status" value="1"/>
</dbReference>
<dbReference type="InterPro" id="IPR053135">
    <property type="entry name" value="AKR2_Oxidoreductase"/>
</dbReference>
<organism evidence="2">
    <name type="scientific">marine metagenome</name>
    <dbReference type="NCBI Taxonomy" id="408172"/>
    <lineage>
        <taxon>unclassified sequences</taxon>
        <taxon>metagenomes</taxon>
        <taxon>ecological metagenomes</taxon>
    </lineage>
</organism>
<dbReference type="AlphaFoldDB" id="A0A382JWG5"/>
<dbReference type="InterPro" id="IPR023210">
    <property type="entry name" value="NADP_OxRdtase_dom"/>
</dbReference>
<proteinExistence type="predicted"/>
<dbReference type="Gene3D" id="3.20.20.100">
    <property type="entry name" value="NADP-dependent oxidoreductase domain"/>
    <property type="match status" value="1"/>
</dbReference>
<feature type="domain" description="NADP-dependent oxidoreductase" evidence="1">
    <location>
        <begin position="66"/>
        <end position="262"/>
    </location>
</feature>
<evidence type="ECO:0000313" key="2">
    <source>
        <dbReference type="EMBL" id="SVC15682.1"/>
    </source>
</evidence>
<dbReference type="CDD" id="cd19100">
    <property type="entry name" value="AKR_unchar"/>
    <property type="match status" value="1"/>
</dbReference>
<evidence type="ECO:0000259" key="1">
    <source>
        <dbReference type="Pfam" id="PF00248"/>
    </source>
</evidence>
<dbReference type="InterPro" id="IPR036812">
    <property type="entry name" value="NAD(P)_OxRdtase_dom_sf"/>
</dbReference>